<dbReference type="EnsemblPlants" id="Kaladp0195s0006.1.v1.1">
    <property type="protein sequence ID" value="Kaladp0195s0006.1.v1.1.CDS.1"/>
    <property type="gene ID" value="Kaladp0195s0006.v1.1"/>
</dbReference>
<keyword evidence="3" id="KW-1185">Reference proteome</keyword>
<name>A0A7N0V8G8_KALFE</name>
<accession>A0A7N0V8G8</accession>
<dbReference type="Proteomes" id="UP000594263">
    <property type="component" value="Unplaced"/>
</dbReference>
<keyword evidence="1" id="KW-1133">Transmembrane helix</keyword>
<keyword evidence="1" id="KW-0812">Transmembrane</keyword>
<sequence length="70" mass="8059">MVWSLVYVIFSVGFFYCPIKVLFLICLFIRSIFLICSVKSNLGQIVDFESSQSVLVLVPRLDVFRSHLVI</sequence>
<dbReference type="Gramene" id="Kaladp0195s0006.1.v1.1">
    <property type="protein sequence ID" value="Kaladp0195s0006.1.v1.1.CDS.1"/>
    <property type="gene ID" value="Kaladp0195s0006.v1.1"/>
</dbReference>
<proteinExistence type="predicted"/>
<reference evidence="2" key="1">
    <citation type="submission" date="2021-01" db="UniProtKB">
        <authorList>
            <consortium name="EnsemblPlants"/>
        </authorList>
    </citation>
    <scope>IDENTIFICATION</scope>
</reference>
<evidence type="ECO:0000256" key="1">
    <source>
        <dbReference type="SAM" id="Phobius"/>
    </source>
</evidence>
<keyword evidence="1" id="KW-0472">Membrane</keyword>
<protein>
    <submittedName>
        <fullName evidence="2">Uncharacterized protein</fullName>
    </submittedName>
</protein>
<organism evidence="2 3">
    <name type="scientific">Kalanchoe fedtschenkoi</name>
    <name type="common">Lavender scallops</name>
    <name type="synonym">South American air plant</name>
    <dbReference type="NCBI Taxonomy" id="63787"/>
    <lineage>
        <taxon>Eukaryota</taxon>
        <taxon>Viridiplantae</taxon>
        <taxon>Streptophyta</taxon>
        <taxon>Embryophyta</taxon>
        <taxon>Tracheophyta</taxon>
        <taxon>Spermatophyta</taxon>
        <taxon>Magnoliopsida</taxon>
        <taxon>eudicotyledons</taxon>
        <taxon>Gunneridae</taxon>
        <taxon>Pentapetalae</taxon>
        <taxon>Saxifragales</taxon>
        <taxon>Crassulaceae</taxon>
        <taxon>Kalanchoe</taxon>
    </lineage>
</organism>
<feature type="transmembrane region" description="Helical" evidence="1">
    <location>
        <begin position="6"/>
        <end position="29"/>
    </location>
</feature>
<dbReference type="AlphaFoldDB" id="A0A7N0V8G8"/>
<evidence type="ECO:0000313" key="3">
    <source>
        <dbReference type="Proteomes" id="UP000594263"/>
    </source>
</evidence>
<evidence type="ECO:0000313" key="2">
    <source>
        <dbReference type="EnsemblPlants" id="Kaladp0195s0006.1.v1.1.CDS.1"/>
    </source>
</evidence>